<comment type="caution">
    <text evidence="1">The sequence shown here is derived from an EMBL/GenBank/DDBJ whole genome shotgun (WGS) entry which is preliminary data.</text>
</comment>
<proteinExistence type="predicted"/>
<dbReference type="EMBL" id="CM046116">
    <property type="protein sequence ID" value="KAI8421922.1"/>
    <property type="molecule type" value="Genomic_DNA"/>
</dbReference>
<accession>A0ACC0JCV5</accession>
<reference evidence="1 2" key="1">
    <citation type="journal article" date="2022" name="Genome Biol. Evol.">
        <title>The Spruce Budworm Genome: Reconstructing the Evolutionary History of Antifreeze Proteins.</title>
        <authorList>
            <person name="Beliveau C."/>
            <person name="Gagne P."/>
            <person name="Picq S."/>
            <person name="Vernygora O."/>
            <person name="Keeling C.I."/>
            <person name="Pinkney K."/>
            <person name="Doucet D."/>
            <person name="Wen F."/>
            <person name="Johnston J.S."/>
            <person name="Maaroufi H."/>
            <person name="Boyle B."/>
            <person name="Laroche J."/>
            <person name="Dewar K."/>
            <person name="Juretic N."/>
            <person name="Blackburn G."/>
            <person name="Nisole A."/>
            <person name="Brunet B."/>
            <person name="Brandao M."/>
            <person name="Lumley L."/>
            <person name="Duan J."/>
            <person name="Quan G."/>
            <person name="Lucarotti C.J."/>
            <person name="Roe A.D."/>
            <person name="Sperling F.A.H."/>
            <person name="Levesque R.C."/>
            <person name="Cusson M."/>
        </authorList>
    </citation>
    <scope>NUCLEOTIDE SEQUENCE [LARGE SCALE GENOMIC DNA]</scope>
    <source>
        <strain evidence="1">Glfc:IPQL:Cfum</strain>
    </source>
</reference>
<keyword evidence="2" id="KW-1185">Reference proteome</keyword>
<evidence type="ECO:0000313" key="2">
    <source>
        <dbReference type="Proteomes" id="UP001064048"/>
    </source>
</evidence>
<name>A0ACC0JCV5_CHOFU</name>
<sequence>MAERGKHRVAPAPAPTKKQYAYVPCPRSEEVGTEFVQLRPPPDLKSLPPLPPLLPLPATPKKPASRVFLQHC</sequence>
<protein>
    <submittedName>
        <fullName evidence="1">Uncharacterized protein</fullName>
    </submittedName>
</protein>
<organism evidence="1 2">
    <name type="scientific">Choristoneura fumiferana</name>
    <name type="common">Spruce budworm moth</name>
    <name type="synonym">Archips fumiferana</name>
    <dbReference type="NCBI Taxonomy" id="7141"/>
    <lineage>
        <taxon>Eukaryota</taxon>
        <taxon>Metazoa</taxon>
        <taxon>Ecdysozoa</taxon>
        <taxon>Arthropoda</taxon>
        <taxon>Hexapoda</taxon>
        <taxon>Insecta</taxon>
        <taxon>Pterygota</taxon>
        <taxon>Neoptera</taxon>
        <taxon>Endopterygota</taxon>
        <taxon>Lepidoptera</taxon>
        <taxon>Glossata</taxon>
        <taxon>Ditrysia</taxon>
        <taxon>Tortricoidea</taxon>
        <taxon>Tortricidae</taxon>
        <taxon>Tortricinae</taxon>
        <taxon>Choristoneura</taxon>
    </lineage>
</organism>
<evidence type="ECO:0000313" key="1">
    <source>
        <dbReference type="EMBL" id="KAI8421922.1"/>
    </source>
</evidence>
<gene>
    <name evidence="1" type="ORF">MSG28_009842</name>
</gene>
<dbReference type="Proteomes" id="UP001064048">
    <property type="component" value="Chromosome 16"/>
</dbReference>